<evidence type="ECO:0000259" key="8">
    <source>
        <dbReference type="PROSITE" id="PS50853"/>
    </source>
</evidence>
<sequence length="787" mass="86481">MEVTDVKENSITVRWSPALGPVLGYRVTGSPLHGQGPVFSEVVAPDQTEATISGLMPTAEYTISVFALGQDGESPPVVETVFTTMDKPKDLSFTDVDAASMRISWESPDGVVSSYRVLYYSPEEGERELFPSPRGEDESAVIHGLRPGTEYTVKVIALHDQTPSIPLTGTQTTAIPGPTNLIFSQVGATSFTISWTSSDVKLTGYRMAITPKNKSGPIKEDNISPDVTEFHATGLMPGTGYEVELYGVKNGLTSHRLKGEITTPDNISPPRRVRISNVKDASITLTWRSKTEAITGFLIEATPTTGGHNPIQTTVEPDSRTYTITGLEPGTNYKINIYTLNELSRSEPFTLTVTTAKPVISPPTNLHFTSLTSTSISFTWEAPRNTITGYYVSSQALKLESEELSPQLPDLSRPVHEILDVPEDNDHFKNHVHMLGPNRHNTVGQRGQHIYTEYQSFNLGNNGQQPNHQEPLVYIPLPGAEGQRAPVVKFSESPDSGFPLNGLFNDTNLPQESQTQTTITWQPVPETTEYVVSWSPITEINEKSFHVLLPGTATSATLIGLTSGASYNVLVESVNGEQKQKVLEDVVTPGNNVPGAVVSPSSRDLCYDTFTATYHTVGAEWERMSETGFKLWCKCLGLGSGHFRCDSSKWCHDGGHNYQIGESWDRRAENGHMLSCTCLGNGKGEFKCEPSESTCYDEGKLYQVGNQWQKNYQGAICTCTCHGGQQGWRCENCRRPGAEVDAGIIQPPVSSDAFQRYRENALRKLKTQCPIECLRPELFTDVQNPLE</sequence>
<dbReference type="GO" id="GO:0006953">
    <property type="term" value="P:acute-phase response"/>
    <property type="evidence" value="ECO:0007669"/>
    <property type="project" value="UniProtKB-KW"/>
</dbReference>
<keyword evidence="11" id="KW-1185">Reference proteome</keyword>
<feature type="domain" description="Fibronectin type-III" evidence="8">
    <location>
        <begin position="88"/>
        <end position="176"/>
    </location>
</feature>
<keyword evidence="2" id="KW-0011">Acute phase</keyword>
<dbReference type="PANTHER" id="PTHR46708:SF4">
    <property type="entry name" value="FIBRONECTIN"/>
    <property type="match status" value="1"/>
</dbReference>
<dbReference type="InterPro" id="IPR013783">
    <property type="entry name" value="Ig-like_fold"/>
</dbReference>
<evidence type="ECO:0000259" key="9">
    <source>
        <dbReference type="PROSITE" id="PS51091"/>
    </source>
</evidence>
<keyword evidence="3" id="KW-0358">Heparin-binding</keyword>
<keyword evidence="5" id="KW-0133">Cell shape</keyword>
<dbReference type="PANTHER" id="PTHR46708">
    <property type="entry name" value="TENASCIN"/>
    <property type="match status" value="1"/>
</dbReference>
<dbReference type="PROSITE" id="PS50853">
    <property type="entry name" value="FN3"/>
    <property type="match status" value="5"/>
</dbReference>
<dbReference type="STRING" id="623744.A0A553RQ62"/>
<dbReference type="PROSITE" id="PS51091">
    <property type="entry name" value="FN1_2"/>
    <property type="match status" value="3"/>
</dbReference>
<name>A0A553RQ62_9TELE</name>
<dbReference type="Proteomes" id="UP000316079">
    <property type="component" value="Unassembled WGS sequence"/>
</dbReference>
<reference evidence="10 11" key="1">
    <citation type="journal article" date="2019" name="Sci. Data">
        <title>Hybrid genome assembly and annotation of Danionella translucida.</title>
        <authorList>
            <person name="Kadobianskyi M."/>
            <person name="Schulze L."/>
            <person name="Schuelke M."/>
            <person name="Judkewitz B."/>
        </authorList>
    </citation>
    <scope>NUCLEOTIDE SEQUENCE [LARGE SCALE GENOMIC DNA]</scope>
    <source>
        <strain evidence="10 11">Bolton</strain>
    </source>
</reference>
<dbReference type="CDD" id="cd00063">
    <property type="entry name" value="FN3"/>
    <property type="match status" value="6"/>
</dbReference>
<accession>A0A553RQ62</accession>
<keyword evidence="4" id="KW-0677">Repeat</keyword>
<dbReference type="GO" id="GO:0008201">
    <property type="term" value="F:heparin binding"/>
    <property type="evidence" value="ECO:0007669"/>
    <property type="project" value="UniProtKB-KW"/>
</dbReference>
<keyword evidence="6" id="KW-1015">Disulfide bond</keyword>
<comment type="caution">
    <text evidence="10">The sequence shown here is derived from an EMBL/GenBank/DDBJ whole genome shotgun (WGS) entry which is preliminary data.</text>
</comment>
<evidence type="ECO:0000256" key="7">
    <source>
        <dbReference type="ARBA" id="ARBA00023180"/>
    </source>
</evidence>
<dbReference type="Pfam" id="PF00041">
    <property type="entry name" value="fn3"/>
    <property type="match status" value="6"/>
</dbReference>
<dbReference type="GO" id="GO:0005576">
    <property type="term" value="C:extracellular region"/>
    <property type="evidence" value="ECO:0007669"/>
    <property type="project" value="InterPro"/>
</dbReference>
<dbReference type="Pfam" id="PF00039">
    <property type="entry name" value="fn1"/>
    <property type="match status" value="3"/>
</dbReference>
<proteinExistence type="predicted"/>
<feature type="domain" description="Fibronectin type-I" evidence="9">
    <location>
        <begin position="649"/>
        <end position="691"/>
    </location>
</feature>
<dbReference type="FunFam" id="2.10.70.10:FF:000006">
    <property type="entry name" value="Fibronectin 1"/>
    <property type="match status" value="1"/>
</dbReference>
<dbReference type="SMART" id="SM00060">
    <property type="entry name" value="FN3"/>
    <property type="match status" value="5"/>
</dbReference>
<organism evidence="10 11">
    <name type="scientific">Danionella cerebrum</name>
    <dbReference type="NCBI Taxonomy" id="2873325"/>
    <lineage>
        <taxon>Eukaryota</taxon>
        <taxon>Metazoa</taxon>
        <taxon>Chordata</taxon>
        <taxon>Craniata</taxon>
        <taxon>Vertebrata</taxon>
        <taxon>Euteleostomi</taxon>
        <taxon>Actinopterygii</taxon>
        <taxon>Neopterygii</taxon>
        <taxon>Teleostei</taxon>
        <taxon>Ostariophysi</taxon>
        <taxon>Cypriniformes</taxon>
        <taxon>Danionidae</taxon>
        <taxon>Danioninae</taxon>
        <taxon>Danionella</taxon>
    </lineage>
</organism>
<dbReference type="GO" id="GO:0005178">
    <property type="term" value="F:integrin binding"/>
    <property type="evidence" value="ECO:0007669"/>
    <property type="project" value="TreeGrafter"/>
</dbReference>
<dbReference type="EMBL" id="SRMA01000710">
    <property type="protein sequence ID" value="TRZ04322.1"/>
    <property type="molecule type" value="Genomic_DNA"/>
</dbReference>
<dbReference type="SUPFAM" id="SSF49265">
    <property type="entry name" value="Fibronectin type III"/>
    <property type="match status" value="4"/>
</dbReference>
<dbReference type="GO" id="GO:0007044">
    <property type="term" value="P:cell-substrate junction assembly"/>
    <property type="evidence" value="ECO:0007669"/>
    <property type="project" value="TreeGrafter"/>
</dbReference>
<dbReference type="InterPro" id="IPR003961">
    <property type="entry name" value="FN3_dom"/>
</dbReference>
<evidence type="ECO:0000313" key="11">
    <source>
        <dbReference type="Proteomes" id="UP000316079"/>
    </source>
</evidence>
<feature type="domain" description="Fibronectin type-III" evidence="8">
    <location>
        <begin position="498"/>
        <end position="596"/>
    </location>
</feature>
<keyword evidence="7" id="KW-0325">Glycoprotein</keyword>
<evidence type="ECO:0000256" key="4">
    <source>
        <dbReference type="ARBA" id="ARBA00022737"/>
    </source>
</evidence>
<dbReference type="GO" id="GO:0008360">
    <property type="term" value="P:regulation of cell shape"/>
    <property type="evidence" value="ECO:0007669"/>
    <property type="project" value="UniProtKB-KW"/>
</dbReference>
<dbReference type="InterPro" id="IPR050991">
    <property type="entry name" value="ECM_Regulatory_Proteins"/>
</dbReference>
<feature type="domain" description="Fibronectin type-I" evidence="9">
    <location>
        <begin position="604"/>
        <end position="648"/>
    </location>
</feature>
<evidence type="ECO:0000313" key="10">
    <source>
        <dbReference type="EMBL" id="TRZ04322.1"/>
    </source>
</evidence>
<dbReference type="GO" id="GO:0005201">
    <property type="term" value="F:extracellular matrix structural constituent"/>
    <property type="evidence" value="ECO:0007669"/>
    <property type="project" value="TreeGrafter"/>
</dbReference>
<dbReference type="FunFam" id="2.60.40.10:FF:000227">
    <property type="entry name" value="Fibronectin isoform X1"/>
    <property type="match status" value="1"/>
</dbReference>
<dbReference type="GO" id="GO:0007160">
    <property type="term" value="P:cell-matrix adhesion"/>
    <property type="evidence" value="ECO:0007669"/>
    <property type="project" value="TreeGrafter"/>
</dbReference>
<dbReference type="OrthoDB" id="261433at2759"/>
<evidence type="ECO:0000256" key="5">
    <source>
        <dbReference type="ARBA" id="ARBA00022960"/>
    </source>
</evidence>
<dbReference type="Gene3D" id="2.10.70.10">
    <property type="entry name" value="Complement Module, domain 1"/>
    <property type="match status" value="3"/>
</dbReference>
<dbReference type="GO" id="GO:0007399">
    <property type="term" value="P:nervous system development"/>
    <property type="evidence" value="ECO:0007669"/>
    <property type="project" value="TreeGrafter"/>
</dbReference>
<feature type="domain" description="Fibronectin type-III" evidence="8">
    <location>
        <begin position="1"/>
        <end position="87"/>
    </location>
</feature>
<dbReference type="GO" id="GO:0043394">
    <property type="term" value="F:proteoglycan binding"/>
    <property type="evidence" value="ECO:0007669"/>
    <property type="project" value="TreeGrafter"/>
</dbReference>
<evidence type="ECO:0000256" key="6">
    <source>
        <dbReference type="ARBA" id="ARBA00023157"/>
    </source>
</evidence>
<dbReference type="InterPro" id="IPR000083">
    <property type="entry name" value="Fibronectin_type1"/>
</dbReference>
<evidence type="ECO:0000256" key="2">
    <source>
        <dbReference type="ARBA" id="ARBA00022486"/>
    </source>
</evidence>
<dbReference type="GO" id="GO:0007507">
    <property type="term" value="P:heart development"/>
    <property type="evidence" value="ECO:0007669"/>
    <property type="project" value="TreeGrafter"/>
</dbReference>
<dbReference type="CDD" id="cd00061">
    <property type="entry name" value="FN1"/>
    <property type="match status" value="3"/>
</dbReference>
<dbReference type="SUPFAM" id="SSF57603">
    <property type="entry name" value="FnI-like domain"/>
    <property type="match status" value="3"/>
</dbReference>
<dbReference type="Gene3D" id="2.60.40.10">
    <property type="entry name" value="Immunoglobulins"/>
    <property type="match status" value="6"/>
</dbReference>
<evidence type="ECO:0000256" key="3">
    <source>
        <dbReference type="ARBA" id="ARBA00022674"/>
    </source>
</evidence>
<feature type="domain" description="Fibronectin type-I" evidence="9">
    <location>
        <begin position="693"/>
        <end position="733"/>
    </location>
</feature>
<dbReference type="PROSITE" id="PS01253">
    <property type="entry name" value="FN1_1"/>
    <property type="match status" value="1"/>
</dbReference>
<feature type="domain" description="Fibronectin type-III" evidence="8">
    <location>
        <begin position="269"/>
        <end position="359"/>
    </location>
</feature>
<evidence type="ECO:0000256" key="1">
    <source>
        <dbReference type="ARBA" id="ARBA00020368"/>
    </source>
</evidence>
<gene>
    <name evidence="10" type="ORF">DNTS_023639</name>
</gene>
<dbReference type="AlphaFoldDB" id="A0A553RQ62"/>
<dbReference type="SMART" id="SM00058">
    <property type="entry name" value="FN1"/>
    <property type="match status" value="3"/>
</dbReference>
<dbReference type="InterPro" id="IPR036116">
    <property type="entry name" value="FN3_sf"/>
</dbReference>
<protein>
    <recommendedName>
        <fullName evidence="1">Fibronectin</fullName>
    </recommendedName>
</protein>
<feature type="domain" description="Fibronectin type-III" evidence="8">
    <location>
        <begin position="177"/>
        <end position="266"/>
    </location>
</feature>